<dbReference type="Proteomes" id="UP000277094">
    <property type="component" value="Unassembled WGS sequence"/>
</dbReference>
<dbReference type="OrthoDB" id="7064009at2"/>
<sequence length="246" mass="25679">MTETRAQDRAQRFTDRRVVVTGASGGVGRQLCELFRAEGARVVGVDVVPSEGVLEGNLADDASITAVVEQSLAELGGLDVLCNVAGVQAHARLETLSPAMLRKHLDVNVVGPVLLTQGFLPALTESRGNVVTVASISAMMGQPYNTAYCASKGGVLLAMRALAIELADRGIRVNCVSPGGIDTPMINDAAHSLPEDANWDLVAKSQSVIPGFMPPADIAEAIMFLASDAASSITGSNLKVDRGVVW</sequence>
<proteinExistence type="inferred from homology"/>
<dbReference type="InterPro" id="IPR002347">
    <property type="entry name" value="SDR_fam"/>
</dbReference>
<keyword evidence="4" id="KW-1185">Reference proteome</keyword>
<dbReference type="SUPFAM" id="SSF51735">
    <property type="entry name" value="NAD(P)-binding Rossmann-fold domains"/>
    <property type="match status" value="1"/>
</dbReference>
<dbReference type="AlphaFoldDB" id="A0A3N0DSX5"/>
<comment type="caution">
    <text evidence="3">The sequence shown here is derived from an EMBL/GenBank/DDBJ whole genome shotgun (WGS) entry which is preliminary data.</text>
</comment>
<gene>
    <name evidence="3" type="ORF">EFL95_06640</name>
</gene>
<dbReference type="InterPro" id="IPR036291">
    <property type="entry name" value="NAD(P)-bd_dom_sf"/>
</dbReference>
<dbReference type="PRINTS" id="PR00081">
    <property type="entry name" value="GDHRDH"/>
</dbReference>
<reference evidence="3 4" key="1">
    <citation type="submission" date="2018-11" db="EMBL/GenBank/DDBJ databases">
        <authorList>
            <person name="Li F."/>
        </authorList>
    </citation>
    <scope>NUCLEOTIDE SEQUENCE [LARGE SCALE GENOMIC DNA]</scope>
    <source>
        <strain evidence="3 4">KIS18-7</strain>
    </source>
</reference>
<evidence type="ECO:0000256" key="1">
    <source>
        <dbReference type="ARBA" id="ARBA00006484"/>
    </source>
</evidence>
<evidence type="ECO:0000313" key="3">
    <source>
        <dbReference type="EMBL" id="RNL78747.1"/>
    </source>
</evidence>
<dbReference type="PRINTS" id="PR00080">
    <property type="entry name" value="SDRFAMILY"/>
</dbReference>
<evidence type="ECO:0000313" key="4">
    <source>
        <dbReference type="Proteomes" id="UP000277094"/>
    </source>
</evidence>
<dbReference type="Pfam" id="PF13561">
    <property type="entry name" value="adh_short_C2"/>
    <property type="match status" value="1"/>
</dbReference>
<accession>A0A3N0DSX5</accession>
<dbReference type="RefSeq" id="WP_123233249.1">
    <property type="nucleotide sequence ID" value="NZ_RJSG01000002.1"/>
</dbReference>
<dbReference type="Gene3D" id="3.40.50.720">
    <property type="entry name" value="NAD(P)-binding Rossmann-like Domain"/>
    <property type="match status" value="1"/>
</dbReference>
<dbReference type="EMBL" id="RJSG01000002">
    <property type="protein sequence ID" value="RNL78747.1"/>
    <property type="molecule type" value="Genomic_DNA"/>
</dbReference>
<evidence type="ECO:0000256" key="2">
    <source>
        <dbReference type="ARBA" id="ARBA00023002"/>
    </source>
</evidence>
<dbReference type="PANTHER" id="PTHR24321:SF8">
    <property type="entry name" value="ESTRADIOL 17-BETA-DEHYDROGENASE 8-RELATED"/>
    <property type="match status" value="1"/>
</dbReference>
<comment type="similarity">
    <text evidence="1">Belongs to the short-chain dehydrogenases/reductases (SDR) family.</text>
</comment>
<dbReference type="CDD" id="cd05233">
    <property type="entry name" value="SDR_c"/>
    <property type="match status" value="1"/>
</dbReference>
<name>A0A3N0DSX5_9ACTN</name>
<protein>
    <submittedName>
        <fullName evidence="3">SDR family oxidoreductase</fullName>
    </submittedName>
</protein>
<organism evidence="3 4">
    <name type="scientific">Nocardioides marmorisolisilvae</name>
    <dbReference type="NCBI Taxonomy" id="1542737"/>
    <lineage>
        <taxon>Bacteria</taxon>
        <taxon>Bacillati</taxon>
        <taxon>Actinomycetota</taxon>
        <taxon>Actinomycetes</taxon>
        <taxon>Propionibacteriales</taxon>
        <taxon>Nocardioidaceae</taxon>
        <taxon>Nocardioides</taxon>
    </lineage>
</organism>
<dbReference type="PANTHER" id="PTHR24321">
    <property type="entry name" value="DEHYDROGENASES, SHORT CHAIN"/>
    <property type="match status" value="1"/>
</dbReference>
<dbReference type="GO" id="GO:0016491">
    <property type="term" value="F:oxidoreductase activity"/>
    <property type="evidence" value="ECO:0007669"/>
    <property type="project" value="UniProtKB-KW"/>
</dbReference>
<keyword evidence="2" id="KW-0560">Oxidoreductase</keyword>
<dbReference type="FunFam" id="3.40.50.720:FF:000084">
    <property type="entry name" value="Short-chain dehydrogenase reductase"/>
    <property type="match status" value="1"/>
</dbReference>